<dbReference type="Pfam" id="PF00622">
    <property type="entry name" value="SPRY"/>
    <property type="match status" value="1"/>
</dbReference>
<reference evidence="4" key="1">
    <citation type="submission" date="2020-11" db="EMBL/GenBank/DDBJ databases">
        <authorList>
            <person name="Tran Van P."/>
        </authorList>
    </citation>
    <scope>NUCLEOTIDE SEQUENCE</scope>
</reference>
<feature type="region of interest" description="Disordered" evidence="2">
    <location>
        <begin position="166"/>
        <end position="185"/>
    </location>
</feature>
<dbReference type="SMART" id="SM00969">
    <property type="entry name" value="SOCS_box"/>
    <property type="match status" value="1"/>
</dbReference>
<dbReference type="PANTHER" id="PTHR12245:SF11">
    <property type="entry name" value="PROTEIN GUSTAVUS"/>
    <property type="match status" value="1"/>
</dbReference>
<dbReference type="InterPro" id="IPR050672">
    <property type="entry name" value="FBXO45-Fsn/SPSB_families"/>
</dbReference>
<feature type="region of interest" description="Disordered" evidence="2">
    <location>
        <begin position="106"/>
        <end position="148"/>
    </location>
</feature>
<feature type="region of interest" description="Disordered" evidence="2">
    <location>
        <begin position="1"/>
        <end position="37"/>
    </location>
</feature>
<dbReference type="InterPro" id="IPR013320">
    <property type="entry name" value="ConA-like_dom_sf"/>
</dbReference>
<comment type="similarity">
    <text evidence="1">Belongs to the SPSB family.</text>
</comment>
<dbReference type="InterPro" id="IPR003877">
    <property type="entry name" value="SPRY_dom"/>
</dbReference>
<dbReference type="PROSITE" id="PS50188">
    <property type="entry name" value="B302_SPRY"/>
    <property type="match status" value="1"/>
</dbReference>
<evidence type="ECO:0000259" key="3">
    <source>
        <dbReference type="PROSITE" id="PS50188"/>
    </source>
</evidence>
<gene>
    <name evidence="4" type="ORF">NMOB1V02_LOCUS6606</name>
</gene>
<keyword evidence="5" id="KW-1185">Reference proteome</keyword>
<dbReference type="Proteomes" id="UP000678499">
    <property type="component" value="Unassembled WGS sequence"/>
</dbReference>
<feature type="region of interest" description="Disordered" evidence="2">
    <location>
        <begin position="79"/>
        <end position="98"/>
    </location>
</feature>
<proteinExistence type="inferred from homology"/>
<dbReference type="InterPro" id="IPR043136">
    <property type="entry name" value="B30.2/SPRY_sf"/>
</dbReference>
<organism evidence="4">
    <name type="scientific">Notodromas monacha</name>
    <dbReference type="NCBI Taxonomy" id="399045"/>
    <lineage>
        <taxon>Eukaryota</taxon>
        <taxon>Metazoa</taxon>
        <taxon>Ecdysozoa</taxon>
        <taxon>Arthropoda</taxon>
        <taxon>Crustacea</taxon>
        <taxon>Oligostraca</taxon>
        <taxon>Ostracoda</taxon>
        <taxon>Podocopa</taxon>
        <taxon>Podocopida</taxon>
        <taxon>Cypridocopina</taxon>
        <taxon>Cypridoidea</taxon>
        <taxon>Cyprididae</taxon>
        <taxon>Notodromas</taxon>
    </lineage>
</organism>
<dbReference type="GO" id="GO:0005737">
    <property type="term" value="C:cytoplasm"/>
    <property type="evidence" value="ECO:0007669"/>
    <property type="project" value="UniProtKB-ARBA"/>
</dbReference>
<dbReference type="EMBL" id="CAJPEX010001405">
    <property type="protein sequence ID" value="CAG0919065.1"/>
    <property type="molecule type" value="Genomic_DNA"/>
</dbReference>
<dbReference type="CDD" id="cd12906">
    <property type="entry name" value="SPRY_SOCS1-2-4"/>
    <property type="match status" value="1"/>
</dbReference>
<protein>
    <recommendedName>
        <fullName evidence="3">B30.2/SPRY domain-containing protein</fullName>
    </recommendedName>
</protein>
<dbReference type="Pfam" id="PF07525">
    <property type="entry name" value="SOCS_box"/>
    <property type="match status" value="1"/>
</dbReference>
<dbReference type="InterPro" id="IPR001870">
    <property type="entry name" value="B30.2/SPRY"/>
</dbReference>
<dbReference type="PANTHER" id="PTHR12245">
    <property type="entry name" value="SPRY DOMAIN CONTAINING SOCS BOX PROTEIN"/>
    <property type="match status" value="1"/>
</dbReference>
<evidence type="ECO:0000256" key="2">
    <source>
        <dbReference type="SAM" id="MobiDB-lite"/>
    </source>
</evidence>
<accession>A0A7R9BP21</accession>
<dbReference type="AlphaFoldDB" id="A0A7R9BP21"/>
<evidence type="ECO:0000313" key="5">
    <source>
        <dbReference type="Proteomes" id="UP000678499"/>
    </source>
</evidence>
<dbReference type="SUPFAM" id="SSF49899">
    <property type="entry name" value="Concanavalin A-like lectins/glucanases"/>
    <property type="match status" value="1"/>
</dbReference>
<dbReference type="InterPro" id="IPR001496">
    <property type="entry name" value="SOCS_box"/>
</dbReference>
<dbReference type="Gene3D" id="1.10.750.20">
    <property type="entry name" value="SOCS box"/>
    <property type="match status" value="1"/>
</dbReference>
<sequence>MLKNSSLPRRTLRCETGSSVKEHLEFPKSPESQGHPTAAVLAPSRIAYGSDSEPYTIPISPKRIGSTVDAALNLSITPETSGVIRDDPTESPRGASGISTEIVADLALDDEDDSGPPLKTLKEDIDGNSSVSASKRGPFPGPYKLSDRFLQPVNSRPLAIGTRRRTFSDGSRTLKSRGGMGQQFSQEGDNILGRIVKGLELIGPRSSAGESRSGQSSSFPKFLTDVNVFPDLPRPARLDYLLSLPPASREEQLKHAWNPDDRSLNIYVMDEDKLTFHRHPVAQSTDCIRGKCGYSRGLHVWKIKWLTRQRGTHAAVGVATADAPLHYVGYTSLVGRDDHSWGWDLRQNKLLHNCREPYSADVPVYPSCLGPDTSFVVPDTFLVVLDMDEGTLSFVVDNQYLGPAFTGLKGKTLYPIVSAVWGHSEISMIYVGGLRPDPLPLTELSRYVIRQEVGKRHKNFSKAVNSMVLPSTIKDFLLYRQPR</sequence>
<feature type="domain" description="B30.2/SPRY" evidence="3">
    <location>
        <begin position="235"/>
        <end position="435"/>
    </location>
</feature>
<evidence type="ECO:0000256" key="1">
    <source>
        <dbReference type="ARBA" id="ARBA00010910"/>
    </source>
</evidence>
<dbReference type="GO" id="GO:0043161">
    <property type="term" value="P:proteasome-mediated ubiquitin-dependent protein catabolic process"/>
    <property type="evidence" value="ECO:0007669"/>
    <property type="project" value="TreeGrafter"/>
</dbReference>
<dbReference type="FunFam" id="2.60.120.920:FF:000007">
    <property type="entry name" value="SPRY domain-containing SOCS box protein 1"/>
    <property type="match status" value="1"/>
</dbReference>
<name>A0A7R9BP21_9CRUS</name>
<dbReference type="OrthoDB" id="5547302at2759"/>
<dbReference type="Gene3D" id="2.60.120.920">
    <property type="match status" value="1"/>
</dbReference>
<dbReference type="EMBL" id="OA883442">
    <property type="protein sequence ID" value="CAD7278913.1"/>
    <property type="molecule type" value="Genomic_DNA"/>
</dbReference>
<dbReference type="SMART" id="SM00449">
    <property type="entry name" value="SPRY"/>
    <property type="match status" value="1"/>
</dbReference>
<evidence type="ECO:0000313" key="4">
    <source>
        <dbReference type="EMBL" id="CAD7278913.1"/>
    </source>
</evidence>
<dbReference type="GO" id="GO:0019005">
    <property type="term" value="C:SCF ubiquitin ligase complex"/>
    <property type="evidence" value="ECO:0007669"/>
    <property type="project" value="TreeGrafter"/>
</dbReference>